<feature type="transmembrane region" description="Helical" evidence="1">
    <location>
        <begin position="231"/>
        <end position="253"/>
    </location>
</feature>
<evidence type="ECO:0000256" key="1">
    <source>
        <dbReference type="SAM" id="Phobius"/>
    </source>
</evidence>
<evidence type="ECO:0000313" key="3">
    <source>
        <dbReference type="Proteomes" id="UP000244338"/>
    </source>
</evidence>
<feature type="transmembrane region" description="Helical" evidence="1">
    <location>
        <begin position="193"/>
        <end position="210"/>
    </location>
</feature>
<keyword evidence="1" id="KW-1133">Transmembrane helix</keyword>
<feature type="transmembrane region" description="Helical" evidence="1">
    <location>
        <begin position="297"/>
        <end position="317"/>
    </location>
</feature>
<keyword evidence="1" id="KW-0472">Membrane</keyword>
<feature type="transmembrane region" description="Helical" evidence="1">
    <location>
        <begin position="421"/>
        <end position="444"/>
    </location>
</feature>
<proteinExistence type="predicted"/>
<feature type="transmembrane region" description="Helical" evidence="1">
    <location>
        <begin position="395"/>
        <end position="415"/>
    </location>
</feature>
<dbReference type="EMBL" id="PEBX01000031">
    <property type="protein sequence ID" value="PTQ56373.1"/>
    <property type="molecule type" value="Genomic_DNA"/>
</dbReference>
<organism evidence="2 3">
    <name type="scientific">Candidatus Carbonibacillus altaicus</name>
    <dbReference type="NCBI Taxonomy" id="2163959"/>
    <lineage>
        <taxon>Bacteria</taxon>
        <taxon>Bacillati</taxon>
        <taxon>Bacillota</taxon>
        <taxon>Bacilli</taxon>
        <taxon>Bacillales</taxon>
        <taxon>Candidatus Carbonibacillus</taxon>
    </lineage>
</organism>
<keyword evidence="1" id="KW-0812">Transmembrane</keyword>
<feature type="transmembrane region" description="Helical" evidence="1">
    <location>
        <begin position="153"/>
        <end position="173"/>
    </location>
</feature>
<reference evidence="3" key="1">
    <citation type="journal article" date="2018" name="Sci. Rep.">
        <title>Lignite coal burning seam in the remote Altai Mountains harbors a hydrogen-driven thermophilic microbial community.</title>
        <authorList>
            <person name="Kadnikov V.V."/>
            <person name="Mardanov A.V."/>
            <person name="Ivasenko D.A."/>
            <person name="Antsiferov D.V."/>
            <person name="Beletsky A.V."/>
            <person name="Karnachuk O.V."/>
            <person name="Ravin N.V."/>
        </authorList>
    </citation>
    <scope>NUCLEOTIDE SEQUENCE [LARGE SCALE GENOMIC DNA]</scope>
</reference>
<sequence>MSLGTVPDGGLTHPVLRARFMLTRVYMWTGMIFMVLSWIVLMIASSELGKGGILHPYVLSSVHFFVVGTVLMTIQGAIMQITPVVFQGTLYSIPLGYAQYALLLLGSIGLGGSFFVYWLPGLVISGLLVLLSILILFWNIGKSMRSLKKRADALRVMIIGLFLLWTLVLGIFFVSGWGPSPTPNFLWNHLESGLVGTFTTLILMLTPRLMNFFISSHYKSTQGMRTTSEGLLYGGLLLLIVGPLIVTSLPLSASHAFPILVALPIWAGWLLYWIGYGLILFRLIQHIRMRRRKEMEWIFHWIIGGLIGGWILLFFWAMSSALMTAGFSRYPEGWPGALLLVVLFGYIQWTVAAYMAKIMPFLRWMSRFDPTINPAIRQKPRRNPPNMRTVMPRGLTRTALLAFFAGSLLLGAGMLRTLEAWTFLGSIIGALGALLYMLSMVIMYRRTMMA</sequence>
<dbReference type="Proteomes" id="UP000244338">
    <property type="component" value="Unassembled WGS sequence"/>
</dbReference>
<evidence type="ECO:0000313" key="2">
    <source>
        <dbReference type="EMBL" id="PTQ56373.1"/>
    </source>
</evidence>
<accession>A0A2R6Y121</accession>
<dbReference type="AlphaFoldDB" id="A0A2R6Y121"/>
<feature type="transmembrane region" description="Helical" evidence="1">
    <location>
        <begin position="25"/>
        <end position="44"/>
    </location>
</feature>
<feature type="transmembrane region" description="Helical" evidence="1">
    <location>
        <begin position="123"/>
        <end position="141"/>
    </location>
</feature>
<gene>
    <name evidence="2" type="ORF">BSOLF_0308</name>
</gene>
<protein>
    <recommendedName>
        <fullName evidence="4">Cytochrome oxidase subunit I profile domain-containing protein</fullName>
    </recommendedName>
</protein>
<feature type="transmembrane region" description="Helical" evidence="1">
    <location>
        <begin position="259"/>
        <end position="285"/>
    </location>
</feature>
<name>A0A2R6Y121_9BACL</name>
<evidence type="ECO:0008006" key="4">
    <source>
        <dbReference type="Google" id="ProtNLM"/>
    </source>
</evidence>
<comment type="caution">
    <text evidence="2">The sequence shown here is derived from an EMBL/GenBank/DDBJ whole genome shotgun (WGS) entry which is preliminary data.</text>
</comment>
<feature type="transmembrane region" description="Helical" evidence="1">
    <location>
        <begin position="337"/>
        <end position="356"/>
    </location>
</feature>